<dbReference type="EMBL" id="JAYMGO010000011">
    <property type="protein sequence ID" value="KAL1265516.1"/>
    <property type="molecule type" value="Genomic_DNA"/>
</dbReference>
<reference evidence="2 3" key="1">
    <citation type="submission" date="2023-09" db="EMBL/GenBank/DDBJ databases">
        <authorList>
            <person name="Wang M."/>
        </authorList>
    </citation>
    <scope>NUCLEOTIDE SEQUENCE [LARGE SCALE GENOMIC DNA]</scope>
    <source>
        <strain evidence="2">GT-2023</strain>
        <tissue evidence="2">Liver</tissue>
    </source>
</reference>
<protein>
    <submittedName>
        <fullName evidence="2">Uncharacterized protein</fullName>
    </submittedName>
</protein>
<comment type="caution">
    <text evidence="2">The sequence shown here is derived from an EMBL/GenBank/DDBJ whole genome shotgun (WGS) entry which is preliminary data.</text>
</comment>
<evidence type="ECO:0000313" key="3">
    <source>
        <dbReference type="Proteomes" id="UP001558613"/>
    </source>
</evidence>
<organism evidence="2 3">
    <name type="scientific">Cirrhinus molitorella</name>
    <name type="common">mud carp</name>
    <dbReference type="NCBI Taxonomy" id="172907"/>
    <lineage>
        <taxon>Eukaryota</taxon>
        <taxon>Metazoa</taxon>
        <taxon>Chordata</taxon>
        <taxon>Craniata</taxon>
        <taxon>Vertebrata</taxon>
        <taxon>Euteleostomi</taxon>
        <taxon>Actinopterygii</taxon>
        <taxon>Neopterygii</taxon>
        <taxon>Teleostei</taxon>
        <taxon>Ostariophysi</taxon>
        <taxon>Cypriniformes</taxon>
        <taxon>Cyprinidae</taxon>
        <taxon>Labeoninae</taxon>
        <taxon>Labeonini</taxon>
        <taxon>Cirrhinus</taxon>
    </lineage>
</organism>
<name>A0ABR3MLL6_9TELE</name>
<feature type="region of interest" description="Disordered" evidence="1">
    <location>
        <begin position="1"/>
        <end position="29"/>
    </location>
</feature>
<keyword evidence="3" id="KW-1185">Reference proteome</keyword>
<feature type="compositionally biased region" description="Low complexity" evidence="1">
    <location>
        <begin position="20"/>
        <end position="29"/>
    </location>
</feature>
<evidence type="ECO:0000256" key="1">
    <source>
        <dbReference type="SAM" id="MobiDB-lite"/>
    </source>
</evidence>
<accession>A0ABR3MLL6</accession>
<gene>
    <name evidence="2" type="ORF">QQF64_003543</name>
</gene>
<sequence length="67" mass="7125">MCAQGQYEVERKGFIGGGRSSSSESVKSSPTSSHILWALHSTTHPLPSPSYIVCSINGNFPDLSQTA</sequence>
<evidence type="ECO:0000313" key="2">
    <source>
        <dbReference type="EMBL" id="KAL1265516.1"/>
    </source>
</evidence>
<dbReference type="Proteomes" id="UP001558613">
    <property type="component" value="Unassembled WGS sequence"/>
</dbReference>
<proteinExistence type="predicted"/>